<reference evidence="1 2" key="1">
    <citation type="submission" date="2017-12" db="EMBL/GenBank/DDBJ databases">
        <title>Sequencing the genomes of 1000 Actinobacteria strains.</title>
        <authorList>
            <person name="Klenk H.-P."/>
        </authorList>
    </citation>
    <scope>NUCLEOTIDE SEQUENCE [LARGE SCALE GENOMIC DNA]</scope>
    <source>
        <strain evidence="1 2">DSM 44489</strain>
    </source>
</reference>
<dbReference type="Proteomes" id="UP000233766">
    <property type="component" value="Unassembled WGS sequence"/>
</dbReference>
<sequence length="149" mass="15791">MSADHLGVVLAHIGADGQAYEIAYDMIATRPEELAELEAGAAELGKGWELLELRRPATTTVVEVDHNLAPGTPCRSCSQPIAWYRTPAWKRIPLDLAPSRGGNIVIDGGVAVALSADALADSDPSVPRYLSHFATCPDAKSWRGNGGQS</sequence>
<protein>
    <submittedName>
        <fullName evidence="1">Uncharacterized protein</fullName>
    </submittedName>
</protein>
<dbReference type="RefSeq" id="WP_170112186.1">
    <property type="nucleotide sequence ID" value="NZ_PJMW01000002.1"/>
</dbReference>
<name>A0A2N3VGW8_9NOCA</name>
<accession>A0A2N3VGW8</accession>
<comment type="caution">
    <text evidence="1">The sequence shown here is derived from an EMBL/GenBank/DDBJ whole genome shotgun (WGS) entry which is preliminary data.</text>
</comment>
<organism evidence="1 2">
    <name type="scientific">Nocardia fluminea</name>
    <dbReference type="NCBI Taxonomy" id="134984"/>
    <lineage>
        <taxon>Bacteria</taxon>
        <taxon>Bacillati</taxon>
        <taxon>Actinomycetota</taxon>
        <taxon>Actinomycetes</taxon>
        <taxon>Mycobacteriales</taxon>
        <taxon>Nocardiaceae</taxon>
        <taxon>Nocardia</taxon>
    </lineage>
</organism>
<dbReference type="AlphaFoldDB" id="A0A2N3VGW8"/>
<gene>
    <name evidence="1" type="ORF">ATK86_5308</name>
</gene>
<dbReference type="EMBL" id="PJMW01000002">
    <property type="protein sequence ID" value="PKV80871.1"/>
    <property type="molecule type" value="Genomic_DNA"/>
</dbReference>
<evidence type="ECO:0000313" key="2">
    <source>
        <dbReference type="Proteomes" id="UP000233766"/>
    </source>
</evidence>
<evidence type="ECO:0000313" key="1">
    <source>
        <dbReference type="EMBL" id="PKV80871.1"/>
    </source>
</evidence>
<keyword evidence="2" id="KW-1185">Reference proteome</keyword>
<proteinExistence type="predicted"/>